<evidence type="ECO:0000313" key="2">
    <source>
        <dbReference type="Proteomes" id="UP001318682"/>
    </source>
</evidence>
<accession>A0ABZ2BYC0</accession>
<sequence length="133" mass="15219">MRNVIFGALIWLSLGGVPQAQEADIKAIIDSQLEAFQQDDFVAAFEFASPNLQRLFQTPQNFQQMVTGGYPMVWRPGEVRYLEMRQQDGSFWQRVMITDQSGRVHVLDYRMLETDAGWRINGVQILDSADFSA</sequence>
<name>A0ABZ2BYC0_9RHOB</name>
<evidence type="ECO:0000313" key="1">
    <source>
        <dbReference type="EMBL" id="WVX50351.1"/>
    </source>
</evidence>
<protein>
    <recommendedName>
        <fullName evidence="3">DUF4864 domain-containing protein</fullName>
    </recommendedName>
</protein>
<dbReference type="InterPro" id="IPR032347">
    <property type="entry name" value="DUF4864"/>
</dbReference>
<dbReference type="EMBL" id="CP143423">
    <property type="protein sequence ID" value="WVX50351.1"/>
    <property type="molecule type" value="Genomic_DNA"/>
</dbReference>
<dbReference type="Proteomes" id="UP001318682">
    <property type="component" value="Chromosome"/>
</dbReference>
<reference evidence="1 2" key="1">
    <citation type="submission" date="2015-07" db="EMBL/GenBank/DDBJ databases">
        <authorList>
            <person name="Voget S."/>
            <person name="Dogs M."/>
            <person name="Brinkhoff T.H."/>
            <person name="Daniel R."/>
        </authorList>
    </citation>
    <scope>NUCLEOTIDE SEQUENCE [LARGE SCALE GENOMIC DNA]</scope>
    <source>
        <strain evidence="1 2">B14</strain>
    </source>
</reference>
<organism evidence="1 2">
    <name type="scientific">Roseobacter fucihabitans</name>
    <dbReference type="NCBI Taxonomy" id="1537242"/>
    <lineage>
        <taxon>Bacteria</taxon>
        <taxon>Pseudomonadati</taxon>
        <taxon>Pseudomonadota</taxon>
        <taxon>Alphaproteobacteria</taxon>
        <taxon>Rhodobacterales</taxon>
        <taxon>Roseobacteraceae</taxon>
        <taxon>Roseobacter</taxon>
    </lineage>
</organism>
<reference evidence="2" key="2">
    <citation type="submission" date="2024-01" db="EMBL/GenBank/DDBJ databases">
        <title>Roseobacter fucihabitans sp. nov., isolated from the brown alga Fucus spiralis.</title>
        <authorList>
            <person name="Hahnke S."/>
            <person name="Berger M."/>
            <person name="Schlingloff A."/>
            <person name="Athale I."/>
            <person name="Neumann-Schaal M."/>
            <person name="Adenaya A."/>
            <person name="Poehlein A."/>
            <person name="Daniel R."/>
            <person name="Pertersen J."/>
            <person name="Brinkhoff T."/>
        </authorList>
    </citation>
    <scope>NUCLEOTIDE SEQUENCE [LARGE SCALE GENOMIC DNA]</scope>
    <source>
        <strain evidence="2">B14</strain>
    </source>
</reference>
<gene>
    <name evidence="1" type="ORF">ROLI_034480</name>
</gene>
<dbReference type="RefSeq" id="WP_187431025.1">
    <property type="nucleotide sequence ID" value="NZ_CP143423.1"/>
</dbReference>
<evidence type="ECO:0008006" key="3">
    <source>
        <dbReference type="Google" id="ProtNLM"/>
    </source>
</evidence>
<proteinExistence type="predicted"/>
<keyword evidence="2" id="KW-1185">Reference proteome</keyword>
<dbReference type="Pfam" id="PF16156">
    <property type="entry name" value="DUF4864"/>
    <property type="match status" value="1"/>
</dbReference>